<organism evidence="2 3">
    <name type="scientific">Aspergillus sclerotialis</name>
    <dbReference type="NCBI Taxonomy" id="2070753"/>
    <lineage>
        <taxon>Eukaryota</taxon>
        <taxon>Fungi</taxon>
        <taxon>Dikarya</taxon>
        <taxon>Ascomycota</taxon>
        <taxon>Pezizomycotina</taxon>
        <taxon>Eurotiomycetes</taxon>
        <taxon>Eurotiomycetidae</taxon>
        <taxon>Eurotiales</taxon>
        <taxon>Aspergillaceae</taxon>
        <taxon>Aspergillus</taxon>
        <taxon>Aspergillus subgen. Polypaecilum</taxon>
    </lineage>
</organism>
<comment type="caution">
    <text evidence="2">The sequence shown here is derived from an EMBL/GenBank/DDBJ whole genome shotgun (WGS) entry which is preliminary data.</text>
</comment>
<gene>
    <name evidence="2" type="ORF">PHISCL_08113</name>
</gene>
<feature type="region of interest" description="Disordered" evidence="1">
    <location>
        <begin position="68"/>
        <end position="145"/>
    </location>
</feature>
<evidence type="ECO:0000256" key="1">
    <source>
        <dbReference type="SAM" id="MobiDB-lite"/>
    </source>
</evidence>
<evidence type="ECO:0000313" key="2">
    <source>
        <dbReference type="EMBL" id="RJE19542.1"/>
    </source>
</evidence>
<keyword evidence="3" id="KW-1185">Reference proteome</keyword>
<feature type="compositionally biased region" description="Low complexity" evidence="1">
    <location>
        <begin position="68"/>
        <end position="81"/>
    </location>
</feature>
<protein>
    <submittedName>
        <fullName evidence="2">Uncharacterized protein</fullName>
    </submittedName>
</protein>
<feature type="region of interest" description="Disordered" evidence="1">
    <location>
        <begin position="1"/>
        <end position="26"/>
    </location>
</feature>
<sequence>MAEVIPHQSELYGFEQPPDSSAQSPGCFSRLVNRTKSGSNKVRNLVRKLRGKEGLPIRSSSVIVELAEGPKPEGAAPASEANYPATAEAPTMSGQGPVVAPSHEHEATSTVARVAPTGKPTSSNTVVYRDRNNPQDVICQIGRNE</sequence>
<dbReference type="AlphaFoldDB" id="A0A3A2Z8U2"/>
<proteinExistence type="predicted"/>
<dbReference type="Proteomes" id="UP000266188">
    <property type="component" value="Unassembled WGS sequence"/>
</dbReference>
<dbReference type="EMBL" id="MVGC01000394">
    <property type="protein sequence ID" value="RJE19542.1"/>
    <property type="molecule type" value="Genomic_DNA"/>
</dbReference>
<reference evidence="3" key="1">
    <citation type="submission" date="2017-02" db="EMBL/GenBank/DDBJ databases">
        <authorList>
            <person name="Tafer H."/>
            <person name="Lopandic K."/>
        </authorList>
    </citation>
    <scope>NUCLEOTIDE SEQUENCE [LARGE SCALE GENOMIC DNA]</scope>
    <source>
        <strain evidence="3">CBS 366.77</strain>
    </source>
</reference>
<name>A0A3A2Z8U2_9EURO</name>
<accession>A0A3A2Z8U2</accession>
<evidence type="ECO:0000313" key="3">
    <source>
        <dbReference type="Proteomes" id="UP000266188"/>
    </source>
</evidence>